<dbReference type="SUPFAM" id="SSF53649">
    <property type="entry name" value="Alkaline phosphatase-like"/>
    <property type="match status" value="1"/>
</dbReference>
<evidence type="ECO:0000256" key="1">
    <source>
        <dbReference type="ARBA" id="ARBA00001936"/>
    </source>
</evidence>
<dbReference type="PIRSF" id="PIRSF001491">
    <property type="entry name" value="Ppentomutase"/>
    <property type="match status" value="1"/>
</dbReference>
<reference evidence="8" key="1">
    <citation type="submission" date="2018-06" db="EMBL/GenBank/DDBJ databases">
        <authorList>
            <person name="Zhirakovskaya E."/>
        </authorList>
    </citation>
    <scope>NUCLEOTIDE SEQUENCE</scope>
</reference>
<dbReference type="SUPFAM" id="SSF143856">
    <property type="entry name" value="DeoB insert domain-like"/>
    <property type="match status" value="1"/>
</dbReference>
<dbReference type="PANTHER" id="PTHR21110:SF0">
    <property type="entry name" value="PHOSPHOPENTOMUTASE"/>
    <property type="match status" value="1"/>
</dbReference>
<dbReference type="InterPro" id="IPR024052">
    <property type="entry name" value="Phosphopentomutase_DeoB_cap_sf"/>
</dbReference>
<evidence type="ECO:0000256" key="5">
    <source>
        <dbReference type="ARBA" id="ARBA00023211"/>
    </source>
</evidence>
<dbReference type="InterPro" id="IPR010045">
    <property type="entry name" value="DeoB"/>
</dbReference>
<evidence type="ECO:0000256" key="4">
    <source>
        <dbReference type="ARBA" id="ARBA00022723"/>
    </source>
</evidence>
<dbReference type="GO" id="GO:0000287">
    <property type="term" value="F:magnesium ion binding"/>
    <property type="evidence" value="ECO:0007669"/>
    <property type="project" value="InterPro"/>
</dbReference>
<dbReference type="GO" id="GO:0008973">
    <property type="term" value="F:phosphopentomutase activity"/>
    <property type="evidence" value="ECO:0007669"/>
    <property type="project" value="UniProtKB-EC"/>
</dbReference>
<keyword evidence="4" id="KW-0479">Metal-binding</keyword>
<evidence type="ECO:0000256" key="6">
    <source>
        <dbReference type="ARBA" id="ARBA00023235"/>
    </source>
</evidence>
<keyword evidence="6 8" id="KW-0413">Isomerase</keyword>
<dbReference type="Gene3D" id="3.40.720.10">
    <property type="entry name" value="Alkaline Phosphatase, subunit A"/>
    <property type="match status" value="1"/>
</dbReference>
<dbReference type="EMBL" id="UOED01000117">
    <property type="protein sequence ID" value="VAV97323.1"/>
    <property type="molecule type" value="Genomic_DNA"/>
</dbReference>
<name>A0A3B0SLP8_9ZZZZ</name>
<keyword evidence="3" id="KW-0963">Cytoplasm</keyword>
<proteinExistence type="inferred from homology"/>
<evidence type="ECO:0000256" key="3">
    <source>
        <dbReference type="ARBA" id="ARBA00022490"/>
    </source>
</evidence>
<comment type="similarity">
    <text evidence="2">Belongs to the phosphopentomutase family.</text>
</comment>
<keyword evidence="5" id="KW-0464">Manganese</keyword>
<feature type="domain" description="Metalloenzyme" evidence="7">
    <location>
        <begin position="1"/>
        <end position="395"/>
    </location>
</feature>
<dbReference type="EC" id="5.4.2.7" evidence="8"/>
<dbReference type="Pfam" id="PF01676">
    <property type="entry name" value="Metalloenzyme"/>
    <property type="match status" value="1"/>
</dbReference>
<dbReference type="InterPro" id="IPR006124">
    <property type="entry name" value="Metalloenzyme"/>
</dbReference>
<dbReference type="AlphaFoldDB" id="A0A3B0SLP8"/>
<dbReference type="GO" id="GO:0005829">
    <property type="term" value="C:cytosol"/>
    <property type="evidence" value="ECO:0007669"/>
    <property type="project" value="TreeGrafter"/>
</dbReference>
<dbReference type="CDD" id="cd16009">
    <property type="entry name" value="PPM"/>
    <property type="match status" value="1"/>
</dbReference>
<protein>
    <submittedName>
        <fullName evidence="8">Phosphopentomutase</fullName>
        <ecNumber evidence="8">5.4.2.7</ecNumber>
    </submittedName>
</protein>
<accession>A0A3B0SLP8</accession>
<dbReference type="HAMAP" id="MF_00740">
    <property type="entry name" value="Phosphopentomut"/>
    <property type="match status" value="1"/>
</dbReference>
<dbReference type="NCBIfam" id="TIGR01696">
    <property type="entry name" value="deoB"/>
    <property type="match status" value="1"/>
</dbReference>
<dbReference type="Gene3D" id="3.30.70.1250">
    <property type="entry name" value="Phosphopentomutase"/>
    <property type="match status" value="1"/>
</dbReference>
<dbReference type="PANTHER" id="PTHR21110">
    <property type="entry name" value="PHOSPHOPENTOMUTASE"/>
    <property type="match status" value="1"/>
</dbReference>
<gene>
    <name evidence="8" type="ORF">MNBD_ALPHA02-2113</name>
</gene>
<dbReference type="NCBIfam" id="NF003766">
    <property type="entry name" value="PRK05362.1"/>
    <property type="match status" value="1"/>
</dbReference>
<evidence type="ECO:0000259" key="7">
    <source>
        <dbReference type="Pfam" id="PF01676"/>
    </source>
</evidence>
<organism evidence="8">
    <name type="scientific">hydrothermal vent metagenome</name>
    <dbReference type="NCBI Taxonomy" id="652676"/>
    <lineage>
        <taxon>unclassified sequences</taxon>
        <taxon>metagenomes</taxon>
        <taxon>ecological metagenomes</taxon>
    </lineage>
</organism>
<evidence type="ECO:0000313" key="8">
    <source>
        <dbReference type="EMBL" id="VAV97323.1"/>
    </source>
</evidence>
<dbReference type="InterPro" id="IPR017850">
    <property type="entry name" value="Alkaline_phosphatase_core_sf"/>
</dbReference>
<dbReference type="GO" id="GO:0043094">
    <property type="term" value="P:metabolic compound salvage"/>
    <property type="evidence" value="ECO:0007669"/>
    <property type="project" value="InterPro"/>
</dbReference>
<comment type="cofactor">
    <cofactor evidence="1">
        <name>Mn(2+)</name>
        <dbReference type="ChEBI" id="CHEBI:29035"/>
    </cofactor>
</comment>
<dbReference type="GO" id="GO:0009117">
    <property type="term" value="P:nucleotide metabolic process"/>
    <property type="evidence" value="ECO:0007669"/>
    <property type="project" value="InterPro"/>
</dbReference>
<sequence length="404" mass="43433">MRAIIVVLDSFGLGASDDAPLFGDQGADTFGHIAEQCALGQANKPGLRSGPLNIPNLMALGLGLAAEHSTGHDLKVTKAEKITGKYGFAAELSKGKDTPSGHWEMAGVPVTFDWGYFSLESPSFPESLITDLVTQCNLPGILGNCHASGTTILDQLGEEHIRTNKPIVYTSSDSVFQIAAHEEHFGLDRLYDICDVARRLVDDYNIGRVIARPFVGEKAGEFIRTGNRRDLSVLPPAPTLLDLYADSGGEVISIGKVADIFAHQGITQKFKAHGNAQIFDVLMDQVKNSPDKAIVFANLVDFDMLYGHRRDVAGYAAALEEFDRKLPELRAALRPDDVVILTADHGCDPTWPGSDHTREHVPVIAFGPKVSPGPIGKRETFADIGASLANHLGLAPLTTGTSFL</sequence>
<evidence type="ECO:0000256" key="2">
    <source>
        <dbReference type="ARBA" id="ARBA00010373"/>
    </source>
</evidence>
<dbReference type="FunFam" id="3.30.70.1250:FF:000001">
    <property type="entry name" value="Phosphopentomutase"/>
    <property type="match status" value="1"/>
</dbReference>